<sequence length="87" mass="9950">MPSLLKLRLFKDDVLARYGIVLAELKLLRRGARILFRYVEIAGAGAARQLDQDRRRLRHRARDSERLRKRRRSVAAAGTEVKAGPSP</sequence>
<dbReference type="Proteomes" id="UP000326641">
    <property type="component" value="Unassembled WGS sequence"/>
</dbReference>
<keyword evidence="3" id="KW-1185">Reference proteome</keyword>
<comment type="caution">
    <text evidence="2">The sequence shown here is derived from an EMBL/GenBank/DDBJ whole genome shotgun (WGS) entry which is preliminary data.</text>
</comment>
<evidence type="ECO:0000313" key="2">
    <source>
        <dbReference type="EMBL" id="VUX48001.1"/>
    </source>
</evidence>
<reference evidence="2" key="1">
    <citation type="submission" date="2018-11" db="EMBL/GenBank/DDBJ databases">
        <authorList>
            <person name="Onetto C."/>
        </authorList>
    </citation>
    <scope>NUCLEOTIDE SEQUENCE [LARGE SCALE GENOMIC DNA]</scope>
</reference>
<feature type="compositionally biased region" description="Basic residues" evidence="1">
    <location>
        <begin position="55"/>
        <end position="73"/>
    </location>
</feature>
<evidence type="ECO:0000256" key="1">
    <source>
        <dbReference type="SAM" id="MobiDB-lite"/>
    </source>
</evidence>
<dbReference type="AlphaFoldDB" id="A0A564WI23"/>
<protein>
    <submittedName>
        <fullName evidence="2">Uncharacterized protein</fullName>
    </submittedName>
</protein>
<feature type="region of interest" description="Disordered" evidence="1">
    <location>
        <begin position="52"/>
        <end position="87"/>
    </location>
</feature>
<proteinExistence type="predicted"/>
<evidence type="ECO:0000313" key="3">
    <source>
        <dbReference type="Proteomes" id="UP000326641"/>
    </source>
</evidence>
<name>A0A564WI23_9PROT</name>
<gene>
    <name evidence="2" type="ORF">DF3PA_90018</name>
</gene>
<accession>A0A564WI23</accession>
<dbReference type="EMBL" id="UXAT02000054">
    <property type="protein sequence ID" value="VUX48001.1"/>
    <property type="molecule type" value="Genomic_DNA"/>
</dbReference>
<organism evidence="2 3">
    <name type="scientific">Candidatus Defluviicoccus seviourii</name>
    <dbReference type="NCBI Taxonomy" id="2565273"/>
    <lineage>
        <taxon>Bacteria</taxon>
        <taxon>Pseudomonadati</taxon>
        <taxon>Pseudomonadota</taxon>
        <taxon>Alphaproteobacteria</taxon>
        <taxon>Rhodospirillales</taxon>
        <taxon>Rhodospirillaceae</taxon>
        <taxon>Defluviicoccus</taxon>
    </lineage>
</organism>